<dbReference type="InterPro" id="IPR001405">
    <property type="entry name" value="UPF0758"/>
</dbReference>
<gene>
    <name evidence="7" type="ORF">DCP75_18400</name>
</gene>
<dbReference type="SUPFAM" id="SSF102712">
    <property type="entry name" value="JAB1/MPN domain"/>
    <property type="match status" value="1"/>
</dbReference>
<dbReference type="Gene3D" id="3.40.140.10">
    <property type="entry name" value="Cytidine Deaminase, domain 2"/>
    <property type="match status" value="1"/>
</dbReference>
<keyword evidence="5" id="KW-0482">Metalloprotease</keyword>
<keyword evidence="3" id="KW-0378">Hydrolase</keyword>
<evidence type="ECO:0000256" key="3">
    <source>
        <dbReference type="ARBA" id="ARBA00022801"/>
    </source>
</evidence>
<evidence type="ECO:0000259" key="6">
    <source>
        <dbReference type="PROSITE" id="PS50249"/>
    </source>
</evidence>
<dbReference type="STRING" id="1121937.GCA_000423125_01690"/>
<reference evidence="7 8" key="1">
    <citation type="journal article" date="2018" name="Nat. Biotechnol.">
        <title>A standardized bacterial taxonomy based on genome phylogeny substantially revises the tree of life.</title>
        <authorList>
            <person name="Parks D.H."/>
            <person name="Chuvochina M."/>
            <person name="Waite D.W."/>
            <person name="Rinke C."/>
            <person name="Skarshewski A."/>
            <person name="Chaumeil P.A."/>
            <person name="Hugenholtz P."/>
        </authorList>
    </citation>
    <scope>NUCLEOTIDE SEQUENCE [LARGE SCALE GENOMIC DNA]</scope>
    <source>
        <strain evidence="7">UBA9158</strain>
    </source>
</reference>
<evidence type="ECO:0000313" key="8">
    <source>
        <dbReference type="Proteomes" id="UP000259273"/>
    </source>
</evidence>
<keyword evidence="1" id="KW-0645">Protease</keyword>
<dbReference type="EMBL" id="DMND01000245">
    <property type="protein sequence ID" value="HAN29655.1"/>
    <property type="molecule type" value="Genomic_DNA"/>
</dbReference>
<keyword evidence="2" id="KW-0479">Metal-binding</keyword>
<dbReference type="PROSITE" id="PS01302">
    <property type="entry name" value="UPF0758"/>
    <property type="match status" value="1"/>
</dbReference>
<dbReference type="GO" id="GO:0006508">
    <property type="term" value="P:proteolysis"/>
    <property type="evidence" value="ECO:0007669"/>
    <property type="project" value="UniProtKB-KW"/>
</dbReference>
<evidence type="ECO:0000256" key="2">
    <source>
        <dbReference type="ARBA" id="ARBA00022723"/>
    </source>
</evidence>
<dbReference type="Proteomes" id="UP000259273">
    <property type="component" value="Unassembled WGS sequence"/>
</dbReference>
<dbReference type="AlphaFoldDB" id="A0A3C1KSJ6"/>
<organism evidence="7 8">
    <name type="scientific">Haliea salexigens</name>
    <dbReference type="NCBI Taxonomy" id="287487"/>
    <lineage>
        <taxon>Bacteria</taxon>
        <taxon>Pseudomonadati</taxon>
        <taxon>Pseudomonadota</taxon>
        <taxon>Gammaproteobacteria</taxon>
        <taxon>Cellvibrionales</taxon>
        <taxon>Halieaceae</taxon>
        <taxon>Haliea</taxon>
    </lineage>
</organism>
<evidence type="ECO:0000256" key="1">
    <source>
        <dbReference type="ARBA" id="ARBA00022670"/>
    </source>
</evidence>
<keyword evidence="4" id="KW-0862">Zinc</keyword>
<dbReference type="PANTHER" id="PTHR30471">
    <property type="entry name" value="DNA REPAIR PROTEIN RADC"/>
    <property type="match status" value="1"/>
</dbReference>
<dbReference type="GO" id="GO:0046872">
    <property type="term" value="F:metal ion binding"/>
    <property type="evidence" value="ECO:0007669"/>
    <property type="project" value="UniProtKB-KW"/>
</dbReference>
<comment type="caution">
    <text evidence="7">The sequence shown here is derived from an EMBL/GenBank/DDBJ whole genome shotgun (WGS) entry which is preliminary data.</text>
</comment>
<name>A0A3C1KSJ6_9GAMM</name>
<sequence>MTTDQTIPAMAPISYPLDFQETEQATIQEAIVILESRIRQSDAYTSPADVKAFCRLQIANERDEFFCCMFLDSQHRLIAFERMFHGTVDGAAVYPRVVLRRALEHNAAAVIFTHNHPSGIAEPSEADMRITVRLKEVLSHVDVRVLDHVIVGTEGVYAMAEHGRI</sequence>
<dbReference type="InterPro" id="IPR025657">
    <property type="entry name" value="RadC_JAB"/>
</dbReference>
<dbReference type="CDD" id="cd08071">
    <property type="entry name" value="MPN_DUF2466"/>
    <property type="match status" value="1"/>
</dbReference>
<accession>A0A3C1KSJ6</accession>
<evidence type="ECO:0000313" key="7">
    <source>
        <dbReference type="EMBL" id="HAN29655.1"/>
    </source>
</evidence>
<feature type="domain" description="MPN" evidence="6">
    <location>
        <begin position="43"/>
        <end position="165"/>
    </location>
</feature>
<evidence type="ECO:0000256" key="4">
    <source>
        <dbReference type="ARBA" id="ARBA00022833"/>
    </source>
</evidence>
<dbReference type="InterPro" id="IPR020891">
    <property type="entry name" value="UPF0758_CS"/>
</dbReference>
<evidence type="ECO:0000256" key="5">
    <source>
        <dbReference type="ARBA" id="ARBA00023049"/>
    </source>
</evidence>
<dbReference type="PROSITE" id="PS50249">
    <property type="entry name" value="MPN"/>
    <property type="match status" value="1"/>
</dbReference>
<dbReference type="InterPro" id="IPR037518">
    <property type="entry name" value="MPN"/>
</dbReference>
<dbReference type="Pfam" id="PF04002">
    <property type="entry name" value="RadC"/>
    <property type="match status" value="1"/>
</dbReference>
<protein>
    <submittedName>
        <fullName evidence="7">DNA repair protein</fullName>
    </submittedName>
</protein>
<dbReference type="PANTHER" id="PTHR30471:SF3">
    <property type="entry name" value="UPF0758 PROTEIN YEES-RELATED"/>
    <property type="match status" value="1"/>
</dbReference>
<dbReference type="GO" id="GO:0008237">
    <property type="term" value="F:metallopeptidase activity"/>
    <property type="evidence" value="ECO:0007669"/>
    <property type="project" value="UniProtKB-KW"/>
</dbReference>
<proteinExistence type="predicted"/>